<accession>A0A016TU84</accession>
<gene>
    <name evidence="1" type="primary">Acey_s0077.g1146</name>
    <name evidence="1" type="ORF">Y032_0077g1146</name>
</gene>
<comment type="caution">
    <text evidence="1">The sequence shown here is derived from an EMBL/GenBank/DDBJ whole genome shotgun (WGS) entry which is preliminary data.</text>
</comment>
<evidence type="ECO:0000313" key="2">
    <source>
        <dbReference type="Proteomes" id="UP000024635"/>
    </source>
</evidence>
<proteinExistence type="predicted"/>
<organism evidence="1 2">
    <name type="scientific">Ancylostoma ceylanicum</name>
    <dbReference type="NCBI Taxonomy" id="53326"/>
    <lineage>
        <taxon>Eukaryota</taxon>
        <taxon>Metazoa</taxon>
        <taxon>Ecdysozoa</taxon>
        <taxon>Nematoda</taxon>
        <taxon>Chromadorea</taxon>
        <taxon>Rhabditida</taxon>
        <taxon>Rhabditina</taxon>
        <taxon>Rhabditomorpha</taxon>
        <taxon>Strongyloidea</taxon>
        <taxon>Ancylostomatidae</taxon>
        <taxon>Ancylostomatinae</taxon>
        <taxon>Ancylostoma</taxon>
    </lineage>
</organism>
<dbReference type="EMBL" id="JARK01001413">
    <property type="protein sequence ID" value="EYC06321.1"/>
    <property type="molecule type" value="Genomic_DNA"/>
</dbReference>
<protein>
    <submittedName>
        <fullName evidence="1">Uncharacterized protein</fullName>
    </submittedName>
</protein>
<dbReference type="OrthoDB" id="5920738at2759"/>
<keyword evidence="2" id="KW-1185">Reference proteome</keyword>
<reference evidence="2" key="1">
    <citation type="journal article" date="2015" name="Nat. Genet.">
        <title>The genome and transcriptome of the zoonotic hookworm Ancylostoma ceylanicum identify infection-specific gene families.</title>
        <authorList>
            <person name="Schwarz E.M."/>
            <person name="Hu Y."/>
            <person name="Antoshechkin I."/>
            <person name="Miller M.M."/>
            <person name="Sternberg P.W."/>
            <person name="Aroian R.V."/>
        </authorList>
    </citation>
    <scope>NUCLEOTIDE SEQUENCE</scope>
    <source>
        <strain evidence="2">HY135</strain>
    </source>
</reference>
<dbReference type="AlphaFoldDB" id="A0A016TU84"/>
<sequence>MLSLLMIYFADVLPSSTPRKRYTEKFKRESSISTTRLTESSWALSTHQVLQIRPEEILQVDWVDPVDAVEAHVNKEIYQDGVFLFFPIEDVCSFRDAFKRHYRGI</sequence>
<evidence type="ECO:0000313" key="1">
    <source>
        <dbReference type="EMBL" id="EYC06321.1"/>
    </source>
</evidence>
<name>A0A016TU84_9BILA</name>
<dbReference type="Proteomes" id="UP000024635">
    <property type="component" value="Unassembled WGS sequence"/>
</dbReference>